<dbReference type="EMBL" id="LZME01000131">
    <property type="protein sequence ID" value="OBK82136.1"/>
    <property type="molecule type" value="Genomic_DNA"/>
</dbReference>
<proteinExistence type="predicted"/>
<protein>
    <submittedName>
        <fullName evidence="1">Uncharacterized protein</fullName>
    </submittedName>
</protein>
<name>A0AA91EV66_9MYCO</name>
<reference evidence="1 2" key="1">
    <citation type="submission" date="2016-06" db="EMBL/GenBank/DDBJ databases">
        <authorList>
            <person name="Sutton G."/>
            <person name="Brinkac L."/>
            <person name="Sanka R."/>
            <person name="Adams M."/>
            <person name="Lau E."/>
            <person name="Garcia-Basteiro A."/>
            <person name="Lopez-Varela E."/>
            <person name="Palencia S."/>
        </authorList>
    </citation>
    <scope>NUCLEOTIDE SEQUENCE [LARGE SCALE GENOMIC DNA]</scope>
    <source>
        <strain evidence="1 2">1211594.5</strain>
    </source>
</reference>
<gene>
    <name evidence="1" type="ORF">A5649_09785</name>
</gene>
<evidence type="ECO:0000313" key="2">
    <source>
        <dbReference type="Proteomes" id="UP000093712"/>
    </source>
</evidence>
<evidence type="ECO:0000313" key="1">
    <source>
        <dbReference type="EMBL" id="OBK82136.1"/>
    </source>
</evidence>
<dbReference type="Proteomes" id="UP000093712">
    <property type="component" value="Unassembled WGS sequence"/>
</dbReference>
<comment type="caution">
    <text evidence="1">The sequence shown here is derived from an EMBL/GenBank/DDBJ whole genome shotgun (WGS) entry which is preliminary data.</text>
</comment>
<accession>A0AA91EV66</accession>
<organism evidence="1 2">
    <name type="scientific">Mycolicibacter heraklionensis</name>
    <dbReference type="NCBI Taxonomy" id="512402"/>
    <lineage>
        <taxon>Bacteria</taxon>
        <taxon>Bacillati</taxon>
        <taxon>Actinomycetota</taxon>
        <taxon>Actinomycetes</taxon>
        <taxon>Mycobacteriales</taxon>
        <taxon>Mycobacteriaceae</taxon>
        <taxon>Mycolicibacter</taxon>
    </lineage>
</organism>
<sequence length="93" mass="9931">MNDAPTRVNRALTPHESALLRRLALEIAANGIGCDIETTAAAIAKLTDAGRVSLHADPLTARITVGGRTLVEARRDWLQFRAALEDWGSGAVL</sequence>
<dbReference type="RefSeq" id="WP_065041838.1">
    <property type="nucleotide sequence ID" value="NZ_LZME01000131.1"/>
</dbReference>
<dbReference type="AlphaFoldDB" id="A0AA91EV66"/>